<proteinExistence type="inferred from homology"/>
<dbReference type="Gene3D" id="1.25.40.10">
    <property type="entry name" value="Tetratricopeptide repeat domain"/>
    <property type="match status" value="1"/>
</dbReference>
<dbReference type="InterPro" id="IPR050767">
    <property type="entry name" value="Sel1_AlgK"/>
</dbReference>
<dbReference type="OrthoDB" id="2384430at2759"/>
<gene>
    <name evidence="2" type="ORF">AGERDE_LOCUS4118</name>
</gene>
<name>A0A9N8ZK07_9GLOM</name>
<dbReference type="InterPro" id="IPR006597">
    <property type="entry name" value="Sel1-like"/>
</dbReference>
<evidence type="ECO:0000313" key="3">
    <source>
        <dbReference type="Proteomes" id="UP000789831"/>
    </source>
</evidence>
<reference evidence="2" key="1">
    <citation type="submission" date="2021-06" db="EMBL/GenBank/DDBJ databases">
        <authorList>
            <person name="Kallberg Y."/>
            <person name="Tangrot J."/>
            <person name="Rosling A."/>
        </authorList>
    </citation>
    <scope>NUCLEOTIDE SEQUENCE</scope>
    <source>
        <strain evidence="2">MT106</strain>
    </source>
</reference>
<dbReference type="Proteomes" id="UP000789831">
    <property type="component" value="Unassembled WGS sequence"/>
</dbReference>
<protein>
    <submittedName>
        <fullName evidence="2">4812_t:CDS:1</fullName>
    </submittedName>
</protein>
<dbReference type="AlphaFoldDB" id="A0A9N8ZK07"/>
<dbReference type="SMART" id="SM00671">
    <property type="entry name" value="SEL1"/>
    <property type="match status" value="2"/>
</dbReference>
<dbReference type="EMBL" id="CAJVPL010000447">
    <property type="protein sequence ID" value="CAG8498401.1"/>
    <property type="molecule type" value="Genomic_DNA"/>
</dbReference>
<dbReference type="SUPFAM" id="SSF81901">
    <property type="entry name" value="HCP-like"/>
    <property type="match status" value="1"/>
</dbReference>
<keyword evidence="3" id="KW-1185">Reference proteome</keyword>
<sequence>LEIFNPTKSTSSSSITKVTTEFTTEVTTESTTEVITESMTKESAESGLIDAQLLYGHMIWNGYNVKRNVEEAIKYYKLTADNGNIKAMFNIGQIYWYRNGSEEEKQQGEEYLRKALYKGLIASIEFCNISGIQL</sequence>
<evidence type="ECO:0000256" key="1">
    <source>
        <dbReference type="ARBA" id="ARBA00038101"/>
    </source>
</evidence>
<accession>A0A9N8ZK07</accession>
<organism evidence="2 3">
    <name type="scientific">Ambispora gerdemannii</name>
    <dbReference type="NCBI Taxonomy" id="144530"/>
    <lineage>
        <taxon>Eukaryota</taxon>
        <taxon>Fungi</taxon>
        <taxon>Fungi incertae sedis</taxon>
        <taxon>Mucoromycota</taxon>
        <taxon>Glomeromycotina</taxon>
        <taxon>Glomeromycetes</taxon>
        <taxon>Archaeosporales</taxon>
        <taxon>Ambisporaceae</taxon>
        <taxon>Ambispora</taxon>
    </lineage>
</organism>
<comment type="similarity">
    <text evidence="1">Belongs to the sel-1 family.</text>
</comment>
<dbReference type="PANTHER" id="PTHR11102:SF160">
    <property type="entry name" value="ERAD-ASSOCIATED E3 UBIQUITIN-PROTEIN LIGASE COMPONENT HRD3"/>
    <property type="match status" value="1"/>
</dbReference>
<comment type="caution">
    <text evidence="2">The sequence shown here is derived from an EMBL/GenBank/DDBJ whole genome shotgun (WGS) entry which is preliminary data.</text>
</comment>
<dbReference type="PANTHER" id="PTHR11102">
    <property type="entry name" value="SEL-1-LIKE PROTEIN"/>
    <property type="match status" value="1"/>
</dbReference>
<dbReference type="Pfam" id="PF08238">
    <property type="entry name" value="Sel1"/>
    <property type="match status" value="2"/>
</dbReference>
<evidence type="ECO:0000313" key="2">
    <source>
        <dbReference type="EMBL" id="CAG8498401.1"/>
    </source>
</evidence>
<feature type="non-terminal residue" evidence="2">
    <location>
        <position position="134"/>
    </location>
</feature>
<dbReference type="InterPro" id="IPR011990">
    <property type="entry name" value="TPR-like_helical_dom_sf"/>
</dbReference>